<protein>
    <recommendedName>
        <fullName evidence="2">DNA polymerase III subunit delta</fullName>
        <ecNumber evidence="1">2.7.7.7</ecNumber>
    </recommendedName>
</protein>
<dbReference type="InterPro" id="IPR027417">
    <property type="entry name" value="P-loop_NTPase"/>
</dbReference>
<dbReference type="Gene3D" id="1.10.8.60">
    <property type="match status" value="1"/>
</dbReference>
<dbReference type="AlphaFoldDB" id="A0A8B6XBY2"/>
<evidence type="ECO:0000256" key="9">
    <source>
        <dbReference type="SAM" id="MobiDB-lite"/>
    </source>
</evidence>
<organism evidence="11 12">
    <name type="scientific">Derxia gummosa DSM 723</name>
    <dbReference type="NCBI Taxonomy" id="1121388"/>
    <lineage>
        <taxon>Bacteria</taxon>
        <taxon>Pseudomonadati</taxon>
        <taxon>Pseudomonadota</taxon>
        <taxon>Betaproteobacteria</taxon>
        <taxon>Burkholderiales</taxon>
        <taxon>Alcaligenaceae</taxon>
        <taxon>Derxia</taxon>
    </lineage>
</organism>
<comment type="catalytic activity">
    <reaction evidence="8">
        <text>DNA(n) + a 2'-deoxyribonucleoside 5'-triphosphate = DNA(n+1) + diphosphate</text>
        <dbReference type="Rhea" id="RHEA:22508"/>
        <dbReference type="Rhea" id="RHEA-COMP:17339"/>
        <dbReference type="Rhea" id="RHEA-COMP:17340"/>
        <dbReference type="ChEBI" id="CHEBI:33019"/>
        <dbReference type="ChEBI" id="CHEBI:61560"/>
        <dbReference type="ChEBI" id="CHEBI:173112"/>
        <dbReference type="EC" id="2.7.7.7"/>
    </reaction>
</comment>
<feature type="compositionally biased region" description="Gly residues" evidence="9">
    <location>
        <begin position="358"/>
        <end position="390"/>
    </location>
</feature>
<dbReference type="SUPFAM" id="SSF48019">
    <property type="entry name" value="post-AAA+ oligomerization domain-like"/>
    <property type="match status" value="1"/>
</dbReference>
<dbReference type="OrthoDB" id="9770982at2"/>
<dbReference type="GO" id="GO:0003887">
    <property type="term" value="F:DNA-directed DNA polymerase activity"/>
    <property type="evidence" value="ECO:0007669"/>
    <property type="project" value="UniProtKB-KW"/>
</dbReference>
<reference evidence="12" key="2">
    <citation type="journal article" date="1993" name="J. Biol. Chem.">
        <title>DNA polymerase III accessory proteins. II. Characterization of delta and delta'.</title>
        <authorList>
            <person name="Onrust R."/>
            <person name="O'Donnell M."/>
        </authorList>
    </citation>
    <scope>NUCLEOTIDE SEQUENCE</scope>
</reference>
<gene>
    <name evidence="12" type="primary">holA</name>
</gene>
<keyword evidence="3" id="KW-0808">Transferase</keyword>
<evidence type="ECO:0000256" key="8">
    <source>
        <dbReference type="ARBA" id="ARBA00049244"/>
    </source>
</evidence>
<dbReference type="GO" id="GO:0009360">
    <property type="term" value="C:DNA polymerase III complex"/>
    <property type="evidence" value="ECO:0007669"/>
    <property type="project" value="InterPro"/>
</dbReference>
<evidence type="ECO:0000256" key="5">
    <source>
        <dbReference type="ARBA" id="ARBA00022705"/>
    </source>
</evidence>
<keyword evidence="6" id="KW-0239">DNA-directed DNA polymerase</keyword>
<keyword evidence="4" id="KW-0548">Nucleotidyltransferase</keyword>
<comment type="similarity">
    <text evidence="7">Belongs to the DNA polymerase HolA subunit family.</text>
</comment>
<dbReference type="PANTHER" id="PTHR34388:SF1">
    <property type="entry name" value="DNA POLYMERASE III SUBUNIT DELTA"/>
    <property type="match status" value="1"/>
</dbReference>
<dbReference type="Gene3D" id="3.40.50.300">
    <property type="entry name" value="P-loop containing nucleotide triphosphate hydrolases"/>
    <property type="match status" value="1"/>
</dbReference>
<dbReference type="SUPFAM" id="SSF52540">
    <property type="entry name" value="P-loop containing nucleoside triphosphate hydrolases"/>
    <property type="match status" value="1"/>
</dbReference>
<dbReference type="RefSeq" id="WP_156924269.1">
    <property type="nucleotide sequence ID" value="NZ_AXWS01000007.1"/>
</dbReference>
<dbReference type="Pfam" id="PF06144">
    <property type="entry name" value="DNA_pol3_delta"/>
    <property type="match status" value="1"/>
</dbReference>
<reference evidence="12" key="1">
    <citation type="journal article" date="1993" name="J. Biol. Chem.">
        <title>DNA polymerase III accessory proteins. I. holA and holB encoding delta and delta'.</title>
        <authorList>
            <person name="Dong Z."/>
            <person name="Onrust R."/>
            <person name="Skangalis M."/>
            <person name="O'Donnell M."/>
        </authorList>
    </citation>
    <scope>NUCLEOTIDE SEQUENCE</scope>
</reference>
<dbReference type="Gene3D" id="1.20.272.10">
    <property type="match status" value="1"/>
</dbReference>
<keyword evidence="11" id="KW-1185">Reference proteome</keyword>
<evidence type="ECO:0000313" key="12">
    <source>
        <dbReference type="RefSeq" id="WP_156924269.1"/>
    </source>
</evidence>
<dbReference type="GO" id="GO:0006261">
    <property type="term" value="P:DNA-templated DNA replication"/>
    <property type="evidence" value="ECO:0007669"/>
    <property type="project" value="TreeGrafter"/>
</dbReference>
<dbReference type="EC" id="2.7.7.7" evidence="1"/>
<keyword evidence="5" id="KW-0235">DNA replication</keyword>
<evidence type="ECO:0000313" key="11">
    <source>
        <dbReference type="Proteomes" id="UP000675920"/>
    </source>
</evidence>
<dbReference type="PANTHER" id="PTHR34388">
    <property type="entry name" value="DNA POLYMERASE III SUBUNIT DELTA"/>
    <property type="match status" value="1"/>
</dbReference>
<evidence type="ECO:0000256" key="6">
    <source>
        <dbReference type="ARBA" id="ARBA00022932"/>
    </source>
</evidence>
<feature type="compositionally biased region" description="Low complexity" evidence="9">
    <location>
        <begin position="399"/>
        <end position="413"/>
    </location>
</feature>
<accession>A0A8B6XBY2</accession>
<dbReference type="GO" id="GO:0003677">
    <property type="term" value="F:DNA binding"/>
    <property type="evidence" value="ECO:0007669"/>
    <property type="project" value="InterPro"/>
</dbReference>
<dbReference type="CDD" id="cd18138">
    <property type="entry name" value="HLD_clamp_pol_III_delta"/>
    <property type="match status" value="1"/>
</dbReference>
<name>A0A8B6XBY2_9BURK</name>
<sequence>MPLLRLDDLPGHLAQSAKAGRLAPLYVVASGEPLLQIEAVDAIRAAARRCGYSEREVTTVGPRFDWSGFTNASSSLSLFADRKLVELRIPSGKPGKDGGQVLQAFAAGLRDDDDSLLTVITLPRADREMRDTKWFGALLNAGRVLQIEPVERPALPQWIAQRLAGQGQTTTPEALQFIADRVEGNLLAAHQEILKLGLLHPEGRLDTEAVKDAVLNVARYDVFKLSEALLGADAPRYARMLAGLEGEGAALPLVLWAVAEDLRTLWRLRTAMDAGRPVGVAMKELRIWGVREKLLPKAVARLDKATIGDAVRKCAALDKIAKGLPQVAAEEGLTGDVWADLLALGLGLMNTGGAKAGGGTGAGVHGDGQPGRAGTGAPGSGSGSGSGGATTGRERPGADRGANAAAALAALRRPPGRPGR</sequence>
<dbReference type="NCBIfam" id="TIGR01128">
    <property type="entry name" value="holA"/>
    <property type="match status" value="1"/>
</dbReference>
<evidence type="ECO:0000259" key="10">
    <source>
        <dbReference type="Pfam" id="PF06144"/>
    </source>
</evidence>
<evidence type="ECO:0000256" key="7">
    <source>
        <dbReference type="ARBA" id="ARBA00034754"/>
    </source>
</evidence>
<evidence type="ECO:0000256" key="4">
    <source>
        <dbReference type="ARBA" id="ARBA00022695"/>
    </source>
</evidence>
<dbReference type="Proteomes" id="UP000675920">
    <property type="component" value="Unplaced"/>
</dbReference>
<proteinExistence type="inferred from homology"/>
<dbReference type="InterPro" id="IPR010372">
    <property type="entry name" value="DNA_pol3_delta_N"/>
</dbReference>
<dbReference type="InterPro" id="IPR005790">
    <property type="entry name" value="DNA_polIII_delta"/>
</dbReference>
<evidence type="ECO:0000256" key="2">
    <source>
        <dbReference type="ARBA" id="ARBA00017703"/>
    </source>
</evidence>
<evidence type="ECO:0000256" key="1">
    <source>
        <dbReference type="ARBA" id="ARBA00012417"/>
    </source>
</evidence>
<feature type="domain" description="DNA polymerase III delta N-terminal" evidence="10">
    <location>
        <begin position="32"/>
        <end position="146"/>
    </location>
</feature>
<dbReference type="InterPro" id="IPR008921">
    <property type="entry name" value="DNA_pol3_clamp-load_cplx_C"/>
</dbReference>
<feature type="region of interest" description="Disordered" evidence="9">
    <location>
        <begin position="358"/>
        <end position="420"/>
    </location>
</feature>
<reference evidence="12" key="3">
    <citation type="submission" date="2025-08" db="UniProtKB">
        <authorList>
            <consortium name="RefSeq"/>
        </authorList>
    </citation>
    <scope>IDENTIFICATION</scope>
</reference>
<evidence type="ECO:0000256" key="3">
    <source>
        <dbReference type="ARBA" id="ARBA00022679"/>
    </source>
</evidence>